<gene>
    <name evidence="2" type="ORF">MUO14_01260</name>
</gene>
<feature type="transmembrane region" description="Helical" evidence="1">
    <location>
        <begin position="198"/>
        <end position="218"/>
    </location>
</feature>
<keyword evidence="1" id="KW-0812">Transmembrane</keyword>
<evidence type="ECO:0000313" key="2">
    <source>
        <dbReference type="EMBL" id="UOQ93666.1"/>
    </source>
</evidence>
<feature type="transmembrane region" description="Helical" evidence="1">
    <location>
        <begin position="158"/>
        <end position="177"/>
    </location>
</feature>
<feature type="transmembrane region" description="Helical" evidence="1">
    <location>
        <begin position="38"/>
        <end position="56"/>
    </location>
</feature>
<dbReference type="Pfam" id="PF13536">
    <property type="entry name" value="EmrE"/>
    <property type="match status" value="1"/>
</dbReference>
<accession>A0ABY4H0F3</accession>
<feature type="transmembrane region" description="Helical" evidence="1">
    <location>
        <begin position="132"/>
        <end position="152"/>
    </location>
</feature>
<reference evidence="2 3" key="1">
    <citation type="submission" date="2022-04" db="EMBL/GenBank/DDBJ databases">
        <title>Halobacillus sp. isolated from saltern.</title>
        <authorList>
            <person name="Won M."/>
            <person name="Lee C.-M."/>
            <person name="Woen H.-Y."/>
            <person name="Kwon S.-W."/>
        </authorList>
    </citation>
    <scope>NUCLEOTIDE SEQUENCE [LARGE SCALE GENOMIC DNA]</scope>
    <source>
        <strain evidence="2 3">SSTM10-2</strain>
    </source>
</reference>
<feature type="transmembrane region" description="Helical" evidence="1">
    <location>
        <begin position="261"/>
        <end position="284"/>
    </location>
</feature>
<dbReference type="Proteomes" id="UP000831880">
    <property type="component" value="Chromosome"/>
</dbReference>
<keyword evidence="1" id="KW-1133">Transmembrane helix</keyword>
<keyword evidence="3" id="KW-1185">Reference proteome</keyword>
<protein>
    <submittedName>
        <fullName evidence="2">Multidrug resistance efflux transporter family protein</fullName>
    </submittedName>
</protein>
<feature type="transmembrane region" description="Helical" evidence="1">
    <location>
        <begin position="68"/>
        <end position="89"/>
    </location>
</feature>
<feature type="transmembrane region" description="Helical" evidence="1">
    <location>
        <begin position="95"/>
        <end position="116"/>
    </location>
</feature>
<dbReference type="InterPro" id="IPR032713">
    <property type="entry name" value="EmrE"/>
</dbReference>
<dbReference type="EMBL" id="CP095074">
    <property type="protein sequence ID" value="UOQ93666.1"/>
    <property type="molecule type" value="Genomic_DNA"/>
</dbReference>
<organism evidence="2 3">
    <name type="scientific">Halobacillus shinanisalinarum</name>
    <dbReference type="NCBI Taxonomy" id="2932258"/>
    <lineage>
        <taxon>Bacteria</taxon>
        <taxon>Bacillati</taxon>
        <taxon>Bacillota</taxon>
        <taxon>Bacilli</taxon>
        <taxon>Bacillales</taxon>
        <taxon>Bacillaceae</taxon>
        <taxon>Halobacillus</taxon>
    </lineage>
</organism>
<feature type="transmembrane region" description="Helical" evidence="1">
    <location>
        <begin position="230"/>
        <end position="249"/>
    </location>
</feature>
<evidence type="ECO:0000256" key="1">
    <source>
        <dbReference type="SAM" id="Phobius"/>
    </source>
</evidence>
<name>A0ABY4H0F3_9BACI</name>
<proteinExistence type="predicted"/>
<dbReference type="RefSeq" id="WP_244753280.1">
    <property type="nucleotide sequence ID" value="NZ_CP095074.1"/>
</dbReference>
<keyword evidence="1" id="KW-0472">Membrane</keyword>
<sequence length="324" mass="35585">MKDMMIGIMASAFFAVTFILNRSMEVAGGSWFWSSSLRFFSMLPLLFLLVLFRKNVKPLWAEILRKPLQWMLWSFVGFVMFYAPLTYSAAYGPGWLIAGTWQLTIVAGTLLSVLFYETVQTKDGPIKVRKKIPLTSLMVSVFILVGIVILQIPNAQSLSGKEVLLGIGPVLVAAFAFPLGNRKMMEVCDGRIDTFQRVLGMTIVSMPFWMVISLIGFIKVGLPPTSQVSQSIIVGVSSGVIATTLLFFATNNVRHHPGKLAAVEATQSMQVIFVIVGEMLVLSIPAPSSMAIFGVAIIIIGMALHSYMSYRLNKVSENTAVRAS</sequence>
<evidence type="ECO:0000313" key="3">
    <source>
        <dbReference type="Proteomes" id="UP000831880"/>
    </source>
</evidence>